<proteinExistence type="predicted"/>
<dbReference type="EMBL" id="CABFVH010000043">
    <property type="protein sequence ID" value="VUF14970.1"/>
    <property type="molecule type" value="Genomic_DNA"/>
</dbReference>
<reference evidence="3 4" key="1">
    <citation type="submission" date="2019-06" db="EMBL/GenBank/DDBJ databases">
        <authorList>
            <person name="Rodrigo-Torres L."/>
            <person name="Arahal R. D."/>
            <person name="Lucena T."/>
        </authorList>
    </citation>
    <scope>NUCLEOTIDE SEQUENCE [LARGE SCALE GENOMIC DNA]</scope>
    <source>
        <strain evidence="3 4">SW08-7</strain>
    </source>
</reference>
<dbReference type="Proteomes" id="UP001055303">
    <property type="component" value="Unassembled WGS sequence"/>
</dbReference>
<evidence type="ECO:0000313" key="4">
    <source>
        <dbReference type="Proteomes" id="UP000401717"/>
    </source>
</evidence>
<sequence length="238" mass="25145">MAAGDALPGRCPGGAAPGLAALGKRARAGLVTEAAGSDRKGEPPTAVRHAATACPGLNMAGGRGEPARRESRALAARAAATVAVRPPILSPTSRRHLDRIGPAANSKTLRREQSRRLRRHPPLCGIRRTPRRTDGEDASEDRWNSARPRAASATGGTGRGSLSLQIVAGIWQGGIFGRPDGRDRSHVPDSGAHALSAPRIVISWAVYPHRRPRGATVPDGARVPSPVRERDRVRVENF</sequence>
<accession>A0A564G4T2</accession>
<feature type="compositionally biased region" description="Basic and acidic residues" evidence="1">
    <location>
        <begin position="131"/>
        <end position="144"/>
    </location>
</feature>
<protein>
    <submittedName>
        <fullName evidence="3">Uncharacterized protein</fullName>
    </submittedName>
</protein>
<feature type="region of interest" description="Disordered" evidence="1">
    <location>
        <begin position="215"/>
        <end position="238"/>
    </location>
</feature>
<keyword evidence="5" id="KW-1185">Reference proteome</keyword>
<feature type="compositionally biased region" description="Basic and acidic residues" evidence="1">
    <location>
        <begin position="227"/>
        <end position="238"/>
    </location>
</feature>
<feature type="compositionally biased region" description="Low complexity" evidence="1">
    <location>
        <begin position="145"/>
        <end position="159"/>
    </location>
</feature>
<name>A0A564G4T2_9HYPH</name>
<dbReference type="Proteomes" id="UP000401717">
    <property type="component" value="Unassembled WGS sequence"/>
</dbReference>
<evidence type="ECO:0000313" key="2">
    <source>
        <dbReference type="EMBL" id="GJD58276.1"/>
    </source>
</evidence>
<reference evidence="2" key="2">
    <citation type="journal article" date="2021" name="Front. Microbiol.">
        <title>Comprehensive Comparative Genomics and Phenotyping of Methylobacterium Species.</title>
        <authorList>
            <person name="Alessa O."/>
            <person name="Ogura Y."/>
            <person name="Fujitani Y."/>
            <person name="Takami H."/>
            <person name="Hayashi T."/>
            <person name="Sahin N."/>
            <person name="Tani A."/>
        </authorList>
    </citation>
    <scope>NUCLEOTIDE SEQUENCE</scope>
    <source>
        <strain evidence="2">DSM 22415</strain>
    </source>
</reference>
<organism evidence="3 4">
    <name type="scientific">Methylobacterium dankookense</name>
    <dbReference type="NCBI Taxonomy" id="560405"/>
    <lineage>
        <taxon>Bacteria</taxon>
        <taxon>Pseudomonadati</taxon>
        <taxon>Pseudomonadota</taxon>
        <taxon>Alphaproteobacteria</taxon>
        <taxon>Hyphomicrobiales</taxon>
        <taxon>Methylobacteriaceae</taxon>
        <taxon>Methylobacterium</taxon>
    </lineage>
</organism>
<reference evidence="2" key="3">
    <citation type="submission" date="2021-08" db="EMBL/GenBank/DDBJ databases">
        <authorList>
            <person name="Tani A."/>
            <person name="Ola A."/>
            <person name="Ogura Y."/>
            <person name="Katsura K."/>
            <person name="Hayashi T."/>
        </authorList>
    </citation>
    <scope>NUCLEOTIDE SEQUENCE</scope>
    <source>
        <strain evidence="2">DSM 22415</strain>
    </source>
</reference>
<feature type="region of interest" description="Disordered" evidence="1">
    <location>
        <begin position="123"/>
        <end position="159"/>
    </location>
</feature>
<evidence type="ECO:0000256" key="1">
    <source>
        <dbReference type="SAM" id="MobiDB-lite"/>
    </source>
</evidence>
<evidence type="ECO:0000313" key="3">
    <source>
        <dbReference type="EMBL" id="VUF14970.1"/>
    </source>
</evidence>
<evidence type="ECO:0000313" key="5">
    <source>
        <dbReference type="Proteomes" id="UP001055303"/>
    </source>
</evidence>
<gene>
    <name evidence="2" type="ORF">IFDJLNFL_4195</name>
    <name evidence="3" type="ORF">MTDSW087_04696</name>
</gene>
<dbReference type="EMBL" id="BPQI01000139">
    <property type="protein sequence ID" value="GJD58276.1"/>
    <property type="molecule type" value="Genomic_DNA"/>
</dbReference>
<feature type="region of interest" description="Disordered" evidence="1">
    <location>
        <begin position="52"/>
        <end position="71"/>
    </location>
</feature>
<dbReference type="AlphaFoldDB" id="A0A564G4T2"/>